<evidence type="ECO:0000313" key="2">
    <source>
        <dbReference type="Proteomes" id="UP000054018"/>
    </source>
</evidence>
<organism evidence="1 2">
    <name type="scientific">Pisolithus microcarpus 441</name>
    <dbReference type="NCBI Taxonomy" id="765257"/>
    <lineage>
        <taxon>Eukaryota</taxon>
        <taxon>Fungi</taxon>
        <taxon>Dikarya</taxon>
        <taxon>Basidiomycota</taxon>
        <taxon>Agaricomycotina</taxon>
        <taxon>Agaricomycetes</taxon>
        <taxon>Agaricomycetidae</taxon>
        <taxon>Boletales</taxon>
        <taxon>Sclerodermatineae</taxon>
        <taxon>Pisolithaceae</taxon>
        <taxon>Pisolithus</taxon>
    </lineage>
</organism>
<sequence>MALDMSICARPTRDVQVCKHGQGKAYVRPVFLIAFKGFVRSHATTSSADTSTRR</sequence>
<reference evidence="1 2" key="1">
    <citation type="submission" date="2014-04" db="EMBL/GenBank/DDBJ databases">
        <authorList>
            <consortium name="DOE Joint Genome Institute"/>
            <person name="Kuo A."/>
            <person name="Kohler A."/>
            <person name="Costa M.D."/>
            <person name="Nagy L.G."/>
            <person name="Floudas D."/>
            <person name="Copeland A."/>
            <person name="Barry K.W."/>
            <person name="Cichocki N."/>
            <person name="Veneault-Fourrey C."/>
            <person name="LaButti K."/>
            <person name="Lindquist E.A."/>
            <person name="Lipzen A."/>
            <person name="Lundell T."/>
            <person name="Morin E."/>
            <person name="Murat C."/>
            <person name="Sun H."/>
            <person name="Tunlid A."/>
            <person name="Henrissat B."/>
            <person name="Grigoriev I.V."/>
            <person name="Hibbett D.S."/>
            <person name="Martin F."/>
            <person name="Nordberg H.P."/>
            <person name="Cantor M.N."/>
            <person name="Hua S.X."/>
        </authorList>
    </citation>
    <scope>NUCLEOTIDE SEQUENCE [LARGE SCALE GENOMIC DNA]</scope>
    <source>
        <strain evidence="1 2">441</strain>
    </source>
</reference>
<name>A0A0C9XQE0_9AGAM</name>
<reference evidence="2" key="2">
    <citation type="submission" date="2015-01" db="EMBL/GenBank/DDBJ databases">
        <title>Evolutionary Origins and Diversification of the Mycorrhizal Mutualists.</title>
        <authorList>
            <consortium name="DOE Joint Genome Institute"/>
            <consortium name="Mycorrhizal Genomics Consortium"/>
            <person name="Kohler A."/>
            <person name="Kuo A."/>
            <person name="Nagy L.G."/>
            <person name="Floudas D."/>
            <person name="Copeland A."/>
            <person name="Barry K.W."/>
            <person name="Cichocki N."/>
            <person name="Veneault-Fourrey C."/>
            <person name="LaButti K."/>
            <person name="Lindquist E.A."/>
            <person name="Lipzen A."/>
            <person name="Lundell T."/>
            <person name="Morin E."/>
            <person name="Murat C."/>
            <person name="Riley R."/>
            <person name="Ohm R."/>
            <person name="Sun H."/>
            <person name="Tunlid A."/>
            <person name="Henrissat B."/>
            <person name="Grigoriev I.V."/>
            <person name="Hibbett D.S."/>
            <person name="Martin F."/>
        </authorList>
    </citation>
    <scope>NUCLEOTIDE SEQUENCE [LARGE SCALE GENOMIC DNA]</scope>
    <source>
        <strain evidence="2">441</strain>
    </source>
</reference>
<dbReference type="Proteomes" id="UP000054018">
    <property type="component" value="Unassembled WGS sequence"/>
</dbReference>
<proteinExistence type="predicted"/>
<dbReference type="HOGENOM" id="CLU_3051244_0_0_1"/>
<gene>
    <name evidence="1" type="ORF">PISMIDRAFT_687966</name>
</gene>
<keyword evidence="2" id="KW-1185">Reference proteome</keyword>
<dbReference type="AlphaFoldDB" id="A0A0C9XQE0"/>
<evidence type="ECO:0000313" key="1">
    <source>
        <dbReference type="EMBL" id="KIK14460.1"/>
    </source>
</evidence>
<accession>A0A0C9XQE0</accession>
<protein>
    <submittedName>
        <fullName evidence="1">Uncharacterized protein</fullName>
    </submittedName>
</protein>
<dbReference type="EMBL" id="KN833937">
    <property type="protein sequence ID" value="KIK14460.1"/>
    <property type="molecule type" value="Genomic_DNA"/>
</dbReference>